<dbReference type="GO" id="GO:0003723">
    <property type="term" value="F:RNA binding"/>
    <property type="evidence" value="ECO:0007669"/>
    <property type="project" value="UniProtKB-UniRule"/>
</dbReference>
<evidence type="ECO:0000256" key="4">
    <source>
        <dbReference type="ARBA" id="ARBA00022771"/>
    </source>
</evidence>
<keyword evidence="6" id="KW-0539">Nucleus</keyword>
<evidence type="ECO:0000256" key="3">
    <source>
        <dbReference type="ARBA" id="ARBA00022737"/>
    </source>
</evidence>
<dbReference type="CDD" id="cd00590">
    <property type="entry name" value="RRM_SF"/>
    <property type="match status" value="1"/>
</dbReference>
<dbReference type="Proteomes" id="UP000693970">
    <property type="component" value="Unassembled WGS sequence"/>
</dbReference>
<evidence type="ECO:0000256" key="6">
    <source>
        <dbReference type="ARBA" id="ARBA00023242"/>
    </source>
</evidence>
<evidence type="ECO:0000259" key="10">
    <source>
        <dbReference type="PROSITE" id="PS50102"/>
    </source>
</evidence>
<evidence type="ECO:0000256" key="8">
    <source>
        <dbReference type="PROSITE-ProRule" id="PRU00176"/>
    </source>
</evidence>
<feature type="domain" description="CCHC-type" evidence="11">
    <location>
        <begin position="361"/>
        <end position="376"/>
    </location>
</feature>
<sequence length="589" mass="65308">MEKVCRIELSIEHSARTETRMEKNAEESKSDNGTGKRPTDHLLAEDTVLASSSSSPSRKRQKLDIDENVLGEEETMRMETSSSASGSSADDADPLQSRTASTSGNNAGGSGDIDYVDDNNNNIKNNNINNKEVPKNGNPVIDPVLLQHAKKRLSKFAARLFDQNRPKGLVETPQIIPLNDEFLVAFGRREKEFYNAAGRDDQFDQEITSDNEDEQLDDTEGRIQQKDVSTLTEKGTSKQEDSNGESSTKVKINNLSYRTTKETLTNVCLMFGSLKEVKMLMDFVPPGEGEIHNSGRAYVTFDSEAAAVACVDGLKNLEGRDLRVTLATTRAKTAKAPGSTTTTANTSLLNKMFERDISTICFRCGKVGHMEANCQNAAKPKPCTLCGVTDHEQRKCPYNRICFNCGAPGHVSRECTLRRGLPRRMVCGICLQSGHHRLQCHQRFPYQVPPSVLSHAICMACGQNGHFLCKDLKWFYSLRGLSCFNCGSHGHSGYDCQRPTLHHCIQNPEDAKREIERAEENSIAEELERQRQGRGRNSQRDGNGSSGSRSRGSSKVQSMPPIRRGGQQQQHENHQQGFGGGRQDRRGYS</sequence>
<evidence type="ECO:0000256" key="5">
    <source>
        <dbReference type="ARBA" id="ARBA00022833"/>
    </source>
</evidence>
<feature type="domain" description="CCHC-type" evidence="11">
    <location>
        <begin position="483"/>
        <end position="498"/>
    </location>
</feature>
<feature type="region of interest" description="Disordered" evidence="9">
    <location>
        <begin position="526"/>
        <end position="589"/>
    </location>
</feature>
<proteinExistence type="predicted"/>
<feature type="compositionally biased region" description="Basic and acidic residues" evidence="9">
    <location>
        <begin position="1"/>
        <end position="30"/>
    </location>
</feature>
<feature type="compositionally biased region" description="Low complexity" evidence="9">
    <location>
        <begin position="119"/>
        <end position="131"/>
    </location>
</feature>
<keyword evidence="8" id="KW-0694">RNA-binding</keyword>
<gene>
    <name evidence="12" type="ORF">IV203_035425</name>
</gene>
<feature type="region of interest" description="Disordered" evidence="9">
    <location>
        <begin position="1"/>
        <end position="135"/>
    </location>
</feature>
<dbReference type="GO" id="GO:0071039">
    <property type="term" value="P:nuclear polyadenylation-dependent CUT catabolic process"/>
    <property type="evidence" value="ECO:0007669"/>
    <property type="project" value="TreeGrafter"/>
</dbReference>
<feature type="compositionally biased region" description="Low complexity" evidence="9">
    <location>
        <begin position="78"/>
        <end position="89"/>
    </location>
</feature>
<protein>
    <submittedName>
        <fullName evidence="12">Zinc knuckle domain containing protein</fullName>
    </submittedName>
</protein>
<feature type="compositionally biased region" description="Low complexity" evidence="9">
    <location>
        <begin position="540"/>
        <end position="554"/>
    </location>
</feature>
<dbReference type="GO" id="GO:0071036">
    <property type="term" value="P:nuclear polyadenylation-dependent snoRNA catabolic process"/>
    <property type="evidence" value="ECO:0007669"/>
    <property type="project" value="TreeGrafter"/>
</dbReference>
<feature type="region of interest" description="Disordered" evidence="9">
    <location>
        <begin position="211"/>
        <end position="247"/>
    </location>
</feature>
<dbReference type="GO" id="GO:0071038">
    <property type="term" value="P:TRAMP-dependent tRNA surveillance pathway"/>
    <property type="evidence" value="ECO:0007669"/>
    <property type="project" value="TreeGrafter"/>
</dbReference>
<dbReference type="GO" id="GO:0071037">
    <property type="term" value="P:nuclear polyadenylation-dependent snRNA catabolic process"/>
    <property type="evidence" value="ECO:0007669"/>
    <property type="project" value="TreeGrafter"/>
</dbReference>
<dbReference type="PANTHER" id="PTHR46543">
    <property type="entry name" value="ZINC FINGER CCHC DOMAIN-CONTAINING PROTEIN 7"/>
    <property type="match status" value="1"/>
</dbReference>
<organism evidence="12 13">
    <name type="scientific">Nitzschia inconspicua</name>
    <dbReference type="NCBI Taxonomy" id="303405"/>
    <lineage>
        <taxon>Eukaryota</taxon>
        <taxon>Sar</taxon>
        <taxon>Stramenopiles</taxon>
        <taxon>Ochrophyta</taxon>
        <taxon>Bacillariophyta</taxon>
        <taxon>Bacillariophyceae</taxon>
        <taxon>Bacillariophycidae</taxon>
        <taxon>Bacillariales</taxon>
        <taxon>Bacillariaceae</taxon>
        <taxon>Nitzschia</taxon>
    </lineage>
</organism>
<keyword evidence="4 7" id="KW-0863">Zinc-finger</keyword>
<dbReference type="Pfam" id="PF00098">
    <property type="entry name" value="zf-CCHC"/>
    <property type="match status" value="3"/>
</dbReference>
<evidence type="ECO:0000256" key="2">
    <source>
        <dbReference type="ARBA" id="ARBA00022723"/>
    </source>
</evidence>
<evidence type="ECO:0000259" key="11">
    <source>
        <dbReference type="PROSITE" id="PS50158"/>
    </source>
</evidence>
<keyword evidence="13" id="KW-1185">Reference proteome</keyword>
<dbReference type="AlphaFoldDB" id="A0A9K3PUY5"/>
<dbReference type="EMBL" id="JAGRRH010000013">
    <property type="protein sequence ID" value="KAG7360326.1"/>
    <property type="molecule type" value="Genomic_DNA"/>
</dbReference>
<dbReference type="GO" id="GO:0031499">
    <property type="term" value="C:TRAMP complex"/>
    <property type="evidence" value="ECO:0007669"/>
    <property type="project" value="TreeGrafter"/>
</dbReference>
<keyword evidence="5" id="KW-0862">Zinc</keyword>
<dbReference type="OrthoDB" id="196607at2759"/>
<evidence type="ECO:0000256" key="9">
    <source>
        <dbReference type="SAM" id="MobiDB-lite"/>
    </source>
</evidence>
<evidence type="ECO:0000313" key="13">
    <source>
        <dbReference type="Proteomes" id="UP000693970"/>
    </source>
</evidence>
<dbReference type="InterPro" id="IPR000504">
    <property type="entry name" value="RRM_dom"/>
</dbReference>
<dbReference type="Pfam" id="PF00076">
    <property type="entry name" value="RRM_1"/>
    <property type="match status" value="1"/>
</dbReference>
<keyword evidence="2" id="KW-0479">Metal-binding</keyword>
<feature type="domain" description="CCHC-type" evidence="11">
    <location>
        <begin position="402"/>
        <end position="415"/>
    </location>
</feature>
<dbReference type="GO" id="GO:0071035">
    <property type="term" value="P:nuclear polyadenylation-dependent rRNA catabolic process"/>
    <property type="evidence" value="ECO:0007669"/>
    <property type="project" value="TreeGrafter"/>
</dbReference>
<dbReference type="PANTHER" id="PTHR46543:SF1">
    <property type="entry name" value="ZINC FINGER CCHC DOMAIN-CONTAINING PROTEIN 7"/>
    <property type="match status" value="1"/>
</dbReference>
<dbReference type="PROSITE" id="PS50158">
    <property type="entry name" value="ZF_CCHC"/>
    <property type="match status" value="3"/>
</dbReference>
<dbReference type="SMART" id="SM00343">
    <property type="entry name" value="ZnF_C2HC"/>
    <property type="match status" value="6"/>
</dbReference>
<feature type="domain" description="RRM" evidence="10">
    <location>
        <begin position="248"/>
        <end position="329"/>
    </location>
</feature>
<dbReference type="SMART" id="SM00360">
    <property type="entry name" value="RRM"/>
    <property type="match status" value="1"/>
</dbReference>
<accession>A0A9K3PUY5</accession>
<name>A0A9K3PUY5_9STRA</name>
<comment type="caution">
    <text evidence="12">The sequence shown here is derived from an EMBL/GenBank/DDBJ whole genome shotgun (WGS) entry which is preliminary data.</text>
</comment>
<dbReference type="InterPro" id="IPR051644">
    <property type="entry name" value="TRAMP_AT-DNA-binding"/>
</dbReference>
<dbReference type="PROSITE" id="PS50102">
    <property type="entry name" value="RRM"/>
    <property type="match status" value="1"/>
</dbReference>
<comment type="subcellular location">
    <subcellularLocation>
        <location evidence="1">Nucleus</location>
    </subcellularLocation>
</comment>
<evidence type="ECO:0000256" key="1">
    <source>
        <dbReference type="ARBA" id="ARBA00004123"/>
    </source>
</evidence>
<dbReference type="InterPro" id="IPR001878">
    <property type="entry name" value="Znf_CCHC"/>
</dbReference>
<evidence type="ECO:0000256" key="7">
    <source>
        <dbReference type="PROSITE-ProRule" id="PRU00047"/>
    </source>
</evidence>
<reference evidence="12" key="2">
    <citation type="submission" date="2021-04" db="EMBL/GenBank/DDBJ databases">
        <authorList>
            <person name="Podell S."/>
        </authorList>
    </citation>
    <scope>NUCLEOTIDE SEQUENCE</scope>
    <source>
        <strain evidence="12">Hildebrandi</strain>
    </source>
</reference>
<reference evidence="12" key="1">
    <citation type="journal article" date="2021" name="Sci. Rep.">
        <title>Diploid genomic architecture of Nitzschia inconspicua, an elite biomass production diatom.</title>
        <authorList>
            <person name="Oliver A."/>
            <person name="Podell S."/>
            <person name="Pinowska A."/>
            <person name="Traller J.C."/>
            <person name="Smith S.R."/>
            <person name="McClure R."/>
            <person name="Beliaev A."/>
            <person name="Bohutskyi P."/>
            <person name="Hill E.A."/>
            <person name="Rabines A."/>
            <person name="Zheng H."/>
            <person name="Allen L.Z."/>
            <person name="Kuo A."/>
            <person name="Grigoriev I.V."/>
            <person name="Allen A.E."/>
            <person name="Hazlebeck D."/>
            <person name="Allen E.E."/>
        </authorList>
    </citation>
    <scope>NUCLEOTIDE SEQUENCE</scope>
    <source>
        <strain evidence="12">Hildebrandi</strain>
    </source>
</reference>
<dbReference type="GO" id="GO:0008270">
    <property type="term" value="F:zinc ion binding"/>
    <property type="evidence" value="ECO:0007669"/>
    <property type="project" value="UniProtKB-KW"/>
</dbReference>
<dbReference type="GO" id="GO:0071031">
    <property type="term" value="P:nuclear mRNA surveillance of mRNA 3'-end processing"/>
    <property type="evidence" value="ECO:0007669"/>
    <property type="project" value="TreeGrafter"/>
</dbReference>
<evidence type="ECO:0000313" key="12">
    <source>
        <dbReference type="EMBL" id="KAG7360326.1"/>
    </source>
</evidence>
<keyword evidence="3" id="KW-0677">Repeat</keyword>